<evidence type="ECO:0000313" key="2">
    <source>
        <dbReference type="Proteomes" id="UP001580928"/>
    </source>
</evidence>
<organism evidence="1 2">
    <name type="scientific">Albibacterium profundi</name>
    <dbReference type="NCBI Taxonomy" id="3134906"/>
    <lineage>
        <taxon>Bacteria</taxon>
        <taxon>Pseudomonadati</taxon>
        <taxon>Bacteroidota</taxon>
        <taxon>Sphingobacteriia</taxon>
        <taxon>Sphingobacteriales</taxon>
        <taxon>Sphingobacteriaceae</taxon>
        <taxon>Albibacterium</taxon>
    </lineage>
</organism>
<protein>
    <submittedName>
        <fullName evidence="1">LamG-like jellyroll fold domain-containing protein</fullName>
    </submittedName>
</protein>
<proteinExistence type="predicted"/>
<dbReference type="Gene3D" id="3.40.720.10">
    <property type="entry name" value="Alkaline Phosphatase, subunit A"/>
    <property type="match status" value="1"/>
</dbReference>
<dbReference type="PROSITE" id="PS51257">
    <property type="entry name" value="PROKAR_LIPOPROTEIN"/>
    <property type="match status" value="1"/>
</dbReference>
<dbReference type="Proteomes" id="UP001580928">
    <property type="component" value="Unassembled WGS sequence"/>
</dbReference>
<comment type="caution">
    <text evidence="1">The sequence shown here is derived from an EMBL/GenBank/DDBJ whole genome shotgun (WGS) entry which is preliminary data.</text>
</comment>
<evidence type="ECO:0000313" key="1">
    <source>
        <dbReference type="EMBL" id="MFB5945242.1"/>
    </source>
</evidence>
<gene>
    <name evidence="1" type="ORF">WKR92_05330</name>
</gene>
<dbReference type="Pfam" id="PF13385">
    <property type="entry name" value="Laminin_G_3"/>
    <property type="match status" value="1"/>
</dbReference>
<keyword evidence="2" id="KW-1185">Reference proteome</keyword>
<dbReference type="RefSeq" id="WP_375556785.1">
    <property type="nucleotide sequence ID" value="NZ_JBBVGT010000002.1"/>
</dbReference>
<dbReference type="InterPro" id="IPR013320">
    <property type="entry name" value="ConA-like_dom_sf"/>
</dbReference>
<sequence length="588" mass="66459">MKIFKMKRDNFRNYVSFMCLAMVTLGTVSSCTMYENPSPVFEEYETNTNSEIQRKVLVVSIDGVVGSEIEQAVPQTISKLIENGKYTWSGISEAKTNDASTWTSMVTGVSVDKHLVEDETFRALPDPNDPHSLPDFYPSLFYRLLEARPEYNTVAISPWSNLVNTLLIEAESRIIPENDVAVKDSAVFQLVNKDPEVMFVNFRSVLEAGVADGFSIENPSYLEAINVVDGYLAEIFEALENREAYEKEEWLVVVTSNHGGTGNSYGEGSLRERNTFSVYHHKNFESTELIPTFIEAPDFYQTGTNSYTAPVYEAANANDYDFDGTSMTVEFRLKRNAKYPWVGEPMIFGKTGRTSFQTKGKGWGVATQSNHLTFYAQLEDGTDIEFPFQGDIDDFQWHHFVLTFEVKENVFTLKLYNDGRLTKESSYDVENANAAKIQSTAPFFVGVRNSHNAGVLSRDDLNFGEIRIYDKALTADEVMESACLPFLDEESTNYNHLVGYWRLNTKVGDRFENTIESKSALVATSSLPLYSSMSSLVTPCNVDDDQNVIVGNVDLLSQIFYWLRIETKPDWALDGSVFLDQYEIEFVN</sequence>
<dbReference type="InterPro" id="IPR017850">
    <property type="entry name" value="Alkaline_phosphatase_core_sf"/>
</dbReference>
<dbReference type="SUPFAM" id="SSF49899">
    <property type="entry name" value="Concanavalin A-like lectins/glucanases"/>
    <property type="match status" value="1"/>
</dbReference>
<name>A0ABV5CCE8_9SPHI</name>
<dbReference type="Gene3D" id="2.60.120.200">
    <property type="match status" value="1"/>
</dbReference>
<accession>A0ABV5CCE8</accession>
<dbReference type="SUPFAM" id="SSF53649">
    <property type="entry name" value="Alkaline phosphatase-like"/>
    <property type="match status" value="1"/>
</dbReference>
<dbReference type="EMBL" id="JBBVGT010000002">
    <property type="protein sequence ID" value="MFB5945242.1"/>
    <property type="molecule type" value="Genomic_DNA"/>
</dbReference>
<reference evidence="1 2" key="1">
    <citation type="submission" date="2024-04" db="EMBL/GenBank/DDBJ databases">
        <title>Albibacterium profundi sp. nov., isolated from sediment of the Challenger Deep of Mariana Trench.</title>
        <authorList>
            <person name="Wang Y."/>
        </authorList>
    </citation>
    <scope>NUCLEOTIDE SEQUENCE [LARGE SCALE GENOMIC DNA]</scope>
    <source>
        <strain evidence="1 2">RHL897</strain>
    </source>
</reference>